<dbReference type="SMART" id="SM00338">
    <property type="entry name" value="BRLZ"/>
    <property type="match status" value="1"/>
</dbReference>
<dbReference type="InterPro" id="IPR046347">
    <property type="entry name" value="bZIP_sf"/>
</dbReference>
<dbReference type="PANTHER" id="PTHR23334:SF20">
    <property type="entry name" value="BASIC LEUCINE ZIPPER 24"/>
    <property type="match status" value="1"/>
</dbReference>
<dbReference type="InterPro" id="IPR004827">
    <property type="entry name" value="bZIP"/>
</dbReference>
<evidence type="ECO:0000259" key="3">
    <source>
        <dbReference type="SMART" id="SM00338"/>
    </source>
</evidence>
<reference evidence="4 5" key="1">
    <citation type="journal article" date="2024" name="Plant Biotechnol. J.">
        <title>Dendrobium thyrsiflorum genome and its molecular insights into genes involved in important horticultural traits.</title>
        <authorList>
            <person name="Chen B."/>
            <person name="Wang J.Y."/>
            <person name="Zheng P.J."/>
            <person name="Li K.L."/>
            <person name="Liang Y.M."/>
            <person name="Chen X.F."/>
            <person name="Zhang C."/>
            <person name="Zhao X."/>
            <person name="He X."/>
            <person name="Zhang G.Q."/>
            <person name="Liu Z.J."/>
            <person name="Xu Q."/>
        </authorList>
    </citation>
    <scope>NUCLEOTIDE SEQUENCE [LARGE SCALE GENOMIC DNA]</scope>
    <source>
        <strain evidence="4">GZMU011</strain>
    </source>
</reference>
<evidence type="ECO:0000256" key="2">
    <source>
        <dbReference type="ARBA" id="ARBA00023163"/>
    </source>
</evidence>
<dbReference type="EMBL" id="JANQDX010000009">
    <property type="protein sequence ID" value="KAL0919765.1"/>
    <property type="molecule type" value="Genomic_DNA"/>
</dbReference>
<dbReference type="InterPro" id="IPR031106">
    <property type="entry name" value="C/EBP"/>
</dbReference>
<organism evidence="4 5">
    <name type="scientific">Dendrobium thyrsiflorum</name>
    <name type="common">Pinecone-like raceme dendrobium</name>
    <name type="synonym">Orchid</name>
    <dbReference type="NCBI Taxonomy" id="117978"/>
    <lineage>
        <taxon>Eukaryota</taxon>
        <taxon>Viridiplantae</taxon>
        <taxon>Streptophyta</taxon>
        <taxon>Embryophyta</taxon>
        <taxon>Tracheophyta</taxon>
        <taxon>Spermatophyta</taxon>
        <taxon>Magnoliopsida</taxon>
        <taxon>Liliopsida</taxon>
        <taxon>Asparagales</taxon>
        <taxon>Orchidaceae</taxon>
        <taxon>Epidendroideae</taxon>
        <taxon>Malaxideae</taxon>
        <taxon>Dendrobiinae</taxon>
        <taxon>Dendrobium</taxon>
    </lineage>
</organism>
<comment type="caution">
    <text evidence="4">The sequence shown here is derived from an EMBL/GenBank/DDBJ whole genome shotgun (WGS) entry which is preliminary data.</text>
</comment>
<keyword evidence="2" id="KW-0804">Transcription</keyword>
<keyword evidence="1" id="KW-0805">Transcription regulation</keyword>
<name>A0ABD0V3V6_DENTH</name>
<dbReference type="Gene3D" id="1.20.5.170">
    <property type="match status" value="1"/>
</dbReference>
<sequence length="177" mass="19891">MGRVISLLIPSSERLLLNLKTCKVVMDDGEVDYSSYPLLTNPDLSSCESIDELLRNTRTCTHTHTCNPPGPAIATHTHTCHHTHTQVFAAGEEDQGEGKELKKPVRKSLGNKEAVRKYREKKKAHAAYLEEEVKKLRFINQQLLRRLQGQAALEAEILRLKSLLVDLQAKIDVELGV</sequence>
<gene>
    <name evidence="4" type="ORF">M5K25_011883</name>
</gene>
<dbReference type="Pfam" id="PF07716">
    <property type="entry name" value="bZIP_2"/>
    <property type="match status" value="1"/>
</dbReference>
<feature type="domain" description="BZIP" evidence="3">
    <location>
        <begin position="98"/>
        <end position="166"/>
    </location>
</feature>
<evidence type="ECO:0000256" key="1">
    <source>
        <dbReference type="ARBA" id="ARBA00023015"/>
    </source>
</evidence>
<accession>A0ABD0V3V6</accession>
<dbReference type="SUPFAM" id="SSF57959">
    <property type="entry name" value="Leucine zipper domain"/>
    <property type="match status" value="1"/>
</dbReference>
<evidence type="ECO:0000313" key="4">
    <source>
        <dbReference type="EMBL" id="KAL0919765.1"/>
    </source>
</evidence>
<proteinExistence type="predicted"/>
<dbReference type="Proteomes" id="UP001552299">
    <property type="component" value="Unassembled WGS sequence"/>
</dbReference>
<keyword evidence="5" id="KW-1185">Reference proteome</keyword>
<dbReference type="PANTHER" id="PTHR23334">
    <property type="entry name" value="CCAAT/ENHANCER BINDING PROTEIN"/>
    <property type="match status" value="1"/>
</dbReference>
<dbReference type="AlphaFoldDB" id="A0ABD0V3V6"/>
<evidence type="ECO:0000313" key="5">
    <source>
        <dbReference type="Proteomes" id="UP001552299"/>
    </source>
</evidence>
<protein>
    <recommendedName>
        <fullName evidence="3">BZIP domain-containing protein</fullName>
    </recommendedName>
</protein>
<dbReference type="CDD" id="cd14686">
    <property type="entry name" value="bZIP"/>
    <property type="match status" value="1"/>
</dbReference>